<accession>A0A346PMN1</accession>
<evidence type="ECO:0000313" key="9">
    <source>
        <dbReference type="Proteomes" id="UP000258707"/>
    </source>
</evidence>
<evidence type="ECO:0000313" key="7">
    <source>
        <dbReference type="EMBL" id="AXR80776.1"/>
    </source>
</evidence>
<dbReference type="Proteomes" id="UP000258707">
    <property type="component" value="Chromosome"/>
</dbReference>
<evidence type="ECO:0000256" key="4">
    <source>
        <dbReference type="PROSITE-ProRule" id="PRU00335"/>
    </source>
</evidence>
<accession>A0A346PI33</accession>
<gene>
    <name evidence="6" type="ORF">AArc1_2869</name>
    <name evidence="7" type="ORF">AArcMg_0754</name>
</gene>
<evidence type="ECO:0000259" key="5">
    <source>
        <dbReference type="PROSITE" id="PS50977"/>
    </source>
</evidence>
<dbReference type="EMBL" id="CP027033">
    <property type="protein sequence ID" value="AXR80776.1"/>
    <property type="molecule type" value="Genomic_DNA"/>
</dbReference>
<dbReference type="KEGG" id="nag:AArcMg_0754"/>
<evidence type="ECO:0000256" key="2">
    <source>
        <dbReference type="ARBA" id="ARBA00023125"/>
    </source>
</evidence>
<reference evidence="6" key="3">
    <citation type="journal article" date="2019" name="Int. J. Syst. Evol. Microbiol.">
        <title>Natronolimnobius sulfurireducens sp. nov. and Halalkaliarchaeum desulfuricum gen. nov., sp. nov., the first sulfur-respiring alkaliphilic haloarchaea from hypersaline alkaline lakes.</title>
        <authorList>
            <person name="Sorokin D.Y."/>
            <person name="Yakimov M."/>
            <person name="Messina E."/>
            <person name="Merkel A.Y."/>
            <person name="Bale N.J."/>
            <person name="Sinninghe Damste J.S."/>
        </authorList>
    </citation>
    <scope>NUCLEOTIDE SEQUENCE</scope>
    <source>
        <strain evidence="7">AArc-Mg</strain>
        <strain evidence="6">AArc1</strain>
    </source>
</reference>
<reference evidence="9" key="1">
    <citation type="submission" date="2017-10" db="EMBL/GenBank/DDBJ databases">
        <title>Phenotypic and genomic properties of facultatively anaerobic sulfur-reducing natronoarchaea from hypersaline soda lakes.</title>
        <authorList>
            <person name="Sorokin D.Y."/>
            <person name="Kublanov I.V."/>
            <person name="Roman P."/>
            <person name="Sinninghe Damste J.S."/>
            <person name="Golyshin P.N."/>
            <person name="Rojo D."/>
            <person name="Ciordia S."/>
            <person name="Mena Md.C."/>
            <person name="Ferrer M."/>
            <person name="Messina E."/>
            <person name="Smedile F."/>
            <person name="La Spada G."/>
            <person name="La Cono V."/>
            <person name="Yakimov M.M."/>
        </authorList>
    </citation>
    <scope>NUCLEOTIDE SEQUENCE [LARGE SCALE GENOMIC DNA]</scope>
    <source>
        <strain evidence="9">AArc1</strain>
    </source>
</reference>
<proteinExistence type="predicted"/>
<protein>
    <submittedName>
        <fullName evidence="7">Transcriptional regulator, TetR family</fullName>
    </submittedName>
    <submittedName>
        <fullName evidence="6">Transcriptional regulator, TetR/AcrR family</fullName>
    </submittedName>
</protein>
<keyword evidence="2 4" id="KW-0238">DNA-binding</keyword>
<organism evidence="6 9">
    <name type="scientific">Natrarchaeobaculum sulfurireducens</name>
    <dbReference type="NCBI Taxonomy" id="2044521"/>
    <lineage>
        <taxon>Archaea</taxon>
        <taxon>Methanobacteriati</taxon>
        <taxon>Methanobacteriota</taxon>
        <taxon>Stenosarchaea group</taxon>
        <taxon>Halobacteria</taxon>
        <taxon>Halobacteriales</taxon>
        <taxon>Natrialbaceae</taxon>
        <taxon>Natrarchaeobaculum</taxon>
    </lineage>
</organism>
<dbReference type="PANTHER" id="PTHR30055">
    <property type="entry name" value="HTH-TYPE TRANSCRIPTIONAL REGULATOR RUTR"/>
    <property type="match status" value="1"/>
</dbReference>
<dbReference type="AlphaFoldDB" id="A0A346PI33"/>
<dbReference type="GO" id="GO:0003700">
    <property type="term" value="F:DNA-binding transcription factor activity"/>
    <property type="evidence" value="ECO:0007669"/>
    <property type="project" value="TreeGrafter"/>
</dbReference>
<dbReference type="PANTHER" id="PTHR30055:SF234">
    <property type="entry name" value="HTH-TYPE TRANSCRIPTIONAL REGULATOR BETI"/>
    <property type="match status" value="1"/>
</dbReference>
<evidence type="ECO:0000313" key="8">
    <source>
        <dbReference type="Proteomes" id="UP000258613"/>
    </source>
</evidence>
<dbReference type="RefSeq" id="WP_117365169.1">
    <property type="nucleotide sequence ID" value="NZ_CP024047.1"/>
</dbReference>
<dbReference type="OrthoDB" id="135877at2157"/>
<dbReference type="Pfam" id="PF00440">
    <property type="entry name" value="TetR_N"/>
    <property type="match status" value="1"/>
</dbReference>
<dbReference type="InterPro" id="IPR001647">
    <property type="entry name" value="HTH_TetR"/>
</dbReference>
<feature type="domain" description="HTH tetR-type" evidence="5">
    <location>
        <begin position="10"/>
        <end position="70"/>
    </location>
</feature>
<reference evidence="8" key="2">
    <citation type="submission" date="2018-02" db="EMBL/GenBank/DDBJ databases">
        <title>Phenotypic and genomic properties of facultatively anaerobic sulfur-reducing natronoarchaea from hypersaline soda lakes.</title>
        <authorList>
            <person name="Sorokin D.Y."/>
            <person name="Kublanov I.V."/>
            <person name="Roman P."/>
            <person name="Sinninghe Damste J.S."/>
            <person name="Golyshin P.N."/>
            <person name="Rojo D."/>
            <person name="Ciordia S."/>
            <person name="Mena M.D.C."/>
            <person name="Ferrer M."/>
            <person name="Messina E."/>
            <person name="Smedile F."/>
            <person name="La Spada G."/>
            <person name="La Cono V."/>
            <person name="Yakimov M.M."/>
        </authorList>
    </citation>
    <scope>NUCLEOTIDE SEQUENCE [LARGE SCALE GENOMIC DNA]</scope>
    <source>
        <strain evidence="8">AArc-Mg</strain>
    </source>
</reference>
<dbReference type="Proteomes" id="UP000258613">
    <property type="component" value="Chromosome"/>
</dbReference>
<dbReference type="SUPFAM" id="SSF46689">
    <property type="entry name" value="Homeodomain-like"/>
    <property type="match status" value="1"/>
</dbReference>
<evidence type="ECO:0000256" key="1">
    <source>
        <dbReference type="ARBA" id="ARBA00023015"/>
    </source>
</evidence>
<dbReference type="GeneID" id="37641243"/>
<dbReference type="GO" id="GO:0000976">
    <property type="term" value="F:transcription cis-regulatory region binding"/>
    <property type="evidence" value="ECO:0007669"/>
    <property type="project" value="TreeGrafter"/>
</dbReference>
<feature type="DNA-binding region" description="H-T-H motif" evidence="4">
    <location>
        <begin position="33"/>
        <end position="52"/>
    </location>
</feature>
<dbReference type="EMBL" id="CP024047">
    <property type="protein sequence ID" value="AXR79178.1"/>
    <property type="molecule type" value="Genomic_DNA"/>
</dbReference>
<evidence type="ECO:0000313" key="6">
    <source>
        <dbReference type="EMBL" id="AXR79178.1"/>
    </source>
</evidence>
<dbReference type="Gene3D" id="1.10.357.10">
    <property type="entry name" value="Tetracycline Repressor, domain 2"/>
    <property type="match status" value="1"/>
</dbReference>
<evidence type="ECO:0000256" key="3">
    <source>
        <dbReference type="ARBA" id="ARBA00023163"/>
    </source>
</evidence>
<dbReference type="KEGG" id="nan:AArc1_2869"/>
<keyword evidence="8" id="KW-1185">Reference proteome</keyword>
<keyword evidence="1" id="KW-0805">Transcription regulation</keyword>
<dbReference type="InterPro" id="IPR009057">
    <property type="entry name" value="Homeodomain-like_sf"/>
</dbReference>
<keyword evidence="3" id="KW-0804">Transcription</keyword>
<name>A0A346PI33_9EURY</name>
<dbReference type="InterPro" id="IPR050109">
    <property type="entry name" value="HTH-type_TetR-like_transc_reg"/>
</dbReference>
<sequence length="203" mass="23362">MKGFSEKERERIRERLLEEGQQLFSRFGPERTRVKDVTDASDIGTSTFYSFFDSKQELYIEVLIREHKAFHEAIEAAIDGVEDPREQVHITLETIFEELESNPLIYSLIVEGELYSLRTWLSDEERSRIVERIRGRRLGAIDEWVSDPSFAVDDPAVADALLRHIVFVSQAQGVQVDTDEHPDYEAVRSVLVDIIVDGLFESS</sequence>
<dbReference type="PROSITE" id="PS50977">
    <property type="entry name" value="HTH_TETR_2"/>
    <property type="match status" value="1"/>
</dbReference>